<proteinExistence type="predicted"/>
<evidence type="ECO:0000256" key="1">
    <source>
        <dbReference type="SAM" id="MobiDB-lite"/>
    </source>
</evidence>
<protein>
    <submittedName>
        <fullName evidence="2">Uncharacterized protein</fullName>
    </submittedName>
</protein>
<accession>A0ABU5JEA3</accession>
<reference evidence="2 3" key="1">
    <citation type="submission" date="2023-12" db="EMBL/GenBank/DDBJ databases">
        <title>Micromonospora sp. nov., isolated from Atacama Desert.</title>
        <authorList>
            <person name="Carro L."/>
            <person name="Golinska P."/>
            <person name="Klenk H.-P."/>
            <person name="Goodfellow M."/>
        </authorList>
    </citation>
    <scope>NUCLEOTIDE SEQUENCE [LARGE SCALE GENOMIC DNA]</scope>
    <source>
        <strain evidence="2 3">4G53</strain>
    </source>
</reference>
<comment type="caution">
    <text evidence="2">The sequence shown here is derived from an EMBL/GenBank/DDBJ whole genome shotgun (WGS) entry which is preliminary data.</text>
</comment>
<keyword evidence="3" id="KW-1185">Reference proteome</keyword>
<gene>
    <name evidence="2" type="ORF">U2F25_15880</name>
</gene>
<evidence type="ECO:0000313" key="3">
    <source>
        <dbReference type="Proteomes" id="UP001290101"/>
    </source>
</evidence>
<evidence type="ECO:0000313" key="2">
    <source>
        <dbReference type="EMBL" id="MDZ5490927.1"/>
    </source>
</evidence>
<feature type="region of interest" description="Disordered" evidence="1">
    <location>
        <begin position="1"/>
        <end position="31"/>
    </location>
</feature>
<dbReference type="EMBL" id="JAXOTQ010000018">
    <property type="protein sequence ID" value="MDZ5490927.1"/>
    <property type="molecule type" value="Genomic_DNA"/>
</dbReference>
<dbReference type="Proteomes" id="UP001290101">
    <property type="component" value="Unassembled WGS sequence"/>
</dbReference>
<name>A0ABU5JEA3_9ACTN</name>
<sequence length="72" mass="7152">MRPGPPGPGRTVVSGPGGPTPVARPPHTAGGALGTRTVDLATAEVAAGAVAYRAGDEAWVRVAIVVARDRGR</sequence>
<organism evidence="2 3">
    <name type="scientific">Micromonospora sicca</name>
    <dbReference type="NCBI Taxonomy" id="2202420"/>
    <lineage>
        <taxon>Bacteria</taxon>
        <taxon>Bacillati</taxon>
        <taxon>Actinomycetota</taxon>
        <taxon>Actinomycetes</taxon>
        <taxon>Micromonosporales</taxon>
        <taxon>Micromonosporaceae</taxon>
        <taxon>Micromonospora</taxon>
    </lineage>
</organism>
<dbReference type="RefSeq" id="WP_322440987.1">
    <property type="nucleotide sequence ID" value="NZ_JAXOTQ010000018.1"/>
</dbReference>